<dbReference type="GO" id="GO:0005829">
    <property type="term" value="C:cytosol"/>
    <property type="evidence" value="ECO:0007669"/>
    <property type="project" value="TreeGrafter"/>
</dbReference>
<evidence type="ECO:0000256" key="1">
    <source>
        <dbReference type="ARBA" id="ARBA00010945"/>
    </source>
</evidence>
<dbReference type="AlphaFoldDB" id="B8DRU5"/>
<evidence type="ECO:0000256" key="2">
    <source>
        <dbReference type="ARBA" id="ARBA00022763"/>
    </source>
</evidence>
<dbReference type="EMBL" id="CP001197">
    <property type="protein sequence ID" value="ACL08382.1"/>
    <property type="molecule type" value="Genomic_DNA"/>
</dbReference>
<dbReference type="Gene3D" id="3.30.70.270">
    <property type="match status" value="1"/>
</dbReference>
<dbReference type="GO" id="GO:0006281">
    <property type="term" value="P:DNA repair"/>
    <property type="evidence" value="ECO:0007669"/>
    <property type="project" value="UniProtKB-KW"/>
</dbReference>
<evidence type="ECO:0000259" key="6">
    <source>
        <dbReference type="PROSITE" id="PS50173"/>
    </source>
</evidence>
<dbReference type="PANTHER" id="PTHR11076:SF34">
    <property type="entry name" value="PROTEIN UMUC"/>
    <property type="match status" value="1"/>
</dbReference>
<comment type="similarity">
    <text evidence="1">Belongs to the DNA polymerase type-Y family.</text>
</comment>
<dbReference type="HOGENOM" id="CLU_012348_3_0_7"/>
<reference evidence="7" key="1">
    <citation type="submission" date="2008-10" db="EMBL/GenBank/DDBJ databases">
        <title>Complete sequence of Desulfovibrio vulgaris str. 'Miyazaki F'.</title>
        <authorList>
            <person name="Lucas S."/>
            <person name="Copeland A."/>
            <person name="Lapidus A."/>
            <person name="Glavina del Rio T."/>
            <person name="Dalin E."/>
            <person name="Tice H."/>
            <person name="Bruce D."/>
            <person name="Goodwin L."/>
            <person name="Pitluck S."/>
            <person name="Sims D."/>
            <person name="Brettin T."/>
            <person name="Detter J.C."/>
            <person name="Han C."/>
            <person name="Larimer F."/>
            <person name="Land M."/>
            <person name="Hauser L."/>
            <person name="Kyrpides N."/>
            <person name="Mikhailova N."/>
            <person name="Hazen T.C."/>
            <person name="Richardson P."/>
        </authorList>
    </citation>
    <scope>NUCLEOTIDE SEQUENCE</scope>
    <source>
        <strain evidence="7">Miyazaki F</strain>
    </source>
</reference>
<dbReference type="GO" id="GO:0003887">
    <property type="term" value="F:DNA-directed DNA polymerase activity"/>
    <property type="evidence" value="ECO:0007669"/>
    <property type="project" value="UniProtKB-KW"/>
</dbReference>
<dbReference type="Gene3D" id="1.10.150.20">
    <property type="entry name" value="5' to 3' exonuclease, C-terminal subdomain"/>
    <property type="match status" value="1"/>
</dbReference>
<dbReference type="InterPro" id="IPR043128">
    <property type="entry name" value="Rev_trsase/Diguanyl_cyclase"/>
</dbReference>
<dbReference type="KEGG" id="dvm:DvMF_1434"/>
<dbReference type="Pfam" id="PF13438">
    <property type="entry name" value="DUF4113"/>
    <property type="match status" value="1"/>
</dbReference>
<dbReference type="PANTHER" id="PTHR11076">
    <property type="entry name" value="DNA REPAIR POLYMERASE UMUC / TRANSFERASE FAMILY MEMBER"/>
    <property type="match status" value="1"/>
</dbReference>
<dbReference type="InterPro" id="IPR025188">
    <property type="entry name" value="DUF4113"/>
</dbReference>
<dbReference type="PROSITE" id="PS50173">
    <property type="entry name" value="UMUC"/>
    <property type="match status" value="1"/>
</dbReference>
<dbReference type="GO" id="GO:0003684">
    <property type="term" value="F:damaged DNA binding"/>
    <property type="evidence" value="ECO:0007669"/>
    <property type="project" value="InterPro"/>
</dbReference>
<dbReference type="GO" id="GO:0042276">
    <property type="term" value="P:error-prone translesion synthesis"/>
    <property type="evidence" value="ECO:0007669"/>
    <property type="project" value="TreeGrafter"/>
</dbReference>
<dbReference type="InterPro" id="IPR017961">
    <property type="entry name" value="DNA_pol_Y-fam_little_finger"/>
</dbReference>
<evidence type="ECO:0000256" key="5">
    <source>
        <dbReference type="ARBA" id="ARBA00023236"/>
    </source>
</evidence>
<dbReference type="CDD" id="cd01700">
    <property type="entry name" value="PolY_Pol_V_umuC"/>
    <property type="match status" value="1"/>
</dbReference>
<dbReference type="EC" id="2.7.7.7" evidence="7"/>
<evidence type="ECO:0000256" key="3">
    <source>
        <dbReference type="ARBA" id="ARBA00023199"/>
    </source>
</evidence>
<protein>
    <submittedName>
        <fullName evidence="7">DNA-directed DNA polymerase</fullName>
        <ecNumber evidence="7">2.7.7.7</ecNumber>
    </submittedName>
</protein>
<name>B8DRU5_NITV9</name>
<dbReference type="Pfam" id="PF11799">
    <property type="entry name" value="IMS_C"/>
    <property type="match status" value="1"/>
</dbReference>
<keyword evidence="4" id="KW-0234">DNA repair</keyword>
<keyword evidence="2" id="KW-0227">DNA damage</keyword>
<gene>
    <name evidence="7" type="ordered locus">DvMF_1434</name>
</gene>
<sequence length="497" mass="53092">MPAPAHLPFRQVSPAAASPTSPGLCCPASPAGPASFADHADSASPASPSNAPGSPGPLLQPWALVDCNNFYASCERLFRPDLRGKPIVVLSNNDGCIISRSDEAKALGVEMGAPAFKVRRELARLGVHVFSSNYALYGDLSSRVMRTLGTLSPEVDVYSIDEAFLPLRGPLAADPVAVGRALRERVARWTGIPISVGIAPTRTLAKIAGRVAKRTPRCEGVFDLARSREVLGMSVDDLLGSLPVESVWGVGRRLAGMLRGAGIATARALRDAGDDWVRRRMSVTGLRTVLELRGLPCIGAEEQGEPPSPRHTVVSSRSFAGRIADVAMLREALATHAALAGAKLRRAGLVAGGLAVHVRTARHDEQAALRCDDSVALPLPVPTADSAVFIRLAHEGLDRVFRPGYPYAKAGVMLYGLERADTRQGSLLALADGTAERDAARERLMAVADRINARYGRGKLRHAAEGLDAEAPWHMRQKHRSPRRTTAWDELAEALCE</sequence>
<keyword evidence="5" id="KW-0742">SOS response</keyword>
<dbReference type="InterPro" id="IPR043502">
    <property type="entry name" value="DNA/RNA_pol_sf"/>
</dbReference>
<dbReference type="Gene3D" id="3.40.1170.60">
    <property type="match status" value="1"/>
</dbReference>
<keyword evidence="7" id="KW-0548">Nucleotidyltransferase</keyword>
<proteinExistence type="inferred from homology"/>
<dbReference type="STRING" id="883.DvMF_1434"/>
<dbReference type="InterPro" id="IPR050116">
    <property type="entry name" value="DNA_polymerase-Y"/>
</dbReference>
<accession>B8DRU5</accession>
<dbReference type="SUPFAM" id="SSF56672">
    <property type="entry name" value="DNA/RNA polymerases"/>
    <property type="match status" value="1"/>
</dbReference>
<dbReference type="eggNOG" id="COG0389">
    <property type="taxonomic scope" value="Bacteria"/>
</dbReference>
<dbReference type="InterPro" id="IPR001126">
    <property type="entry name" value="UmuC"/>
</dbReference>
<organism evidence="7">
    <name type="scientific">Nitratidesulfovibrio vulgaris (strain DSM 19637 / Miyazaki F)</name>
    <name type="common">Desulfovibrio vulgaris</name>
    <dbReference type="NCBI Taxonomy" id="883"/>
    <lineage>
        <taxon>Bacteria</taxon>
        <taxon>Pseudomonadati</taxon>
        <taxon>Thermodesulfobacteriota</taxon>
        <taxon>Desulfovibrionia</taxon>
        <taxon>Desulfovibrionales</taxon>
        <taxon>Desulfovibrionaceae</taxon>
        <taxon>Nitratidesulfovibrio</taxon>
    </lineage>
</organism>
<keyword evidence="3" id="KW-0741">SOS mutagenesis</keyword>
<evidence type="ECO:0000256" key="4">
    <source>
        <dbReference type="ARBA" id="ARBA00023204"/>
    </source>
</evidence>
<dbReference type="GO" id="GO:0009432">
    <property type="term" value="P:SOS response"/>
    <property type="evidence" value="ECO:0007669"/>
    <property type="project" value="UniProtKB-KW"/>
</dbReference>
<keyword evidence="7" id="KW-0239">DNA-directed DNA polymerase</keyword>
<evidence type="ECO:0000313" key="7">
    <source>
        <dbReference type="EMBL" id="ACL08382.1"/>
    </source>
</evidence>
<keyword evidence="7" id="KW-0808">Transferase</keyword>
<feature type="domain" description="UmuC" evidence="6">
    <location>
        <begin position="62"/>
        <end position="251"/>
    </location>
</feature>
<dbReference type="Pfam" id="PF00817">
    <property type="entry name" value="IMS"/>
    <property type="match status" value="1"/>
</dbReference>